<evidence type="ECO:0000256" key="3">
    <source>
        <dbReference type="ARBA" id="ARBA00022737"/>
    </source>
</evidence>
<dbReference type="Proteomes" id="UP001443914">
    <property type="component" value="Unassembled WGS sequence"/>
</dbReference>
<sequence>MKLQSFALQSKASSSSSSKPKFPKKFADDESSSQNQPPKNPEFVSEFDPSKTLDSSSKRTIIIPPKENEWRPHKKMKNLELPPLHSGNKPLDFELENSDDVASKDSSGGSMSYGLNLRQTNGKIDDYVVNNGANDSSSIDNLMIRQFKSDLETLPEEQGFDEYEDTPVDGFGAALLAGYGWKEGRGIGKNARDDVKVVEYKRRTAKEGLGFMADTPPSSKVVSDVKIVKEKENVGRIEGKSDGFGVGRGVRVVRGSKMGLKGVVVKVLEDGMVVLDDEVGGRDSFRVDELAELGSSEEENCLKKLKELKIRESRDDRRNDRKKSKDDERSVKRESKRSREYVGDGIKPERVHRDEKSGSSRKRVMWLMSHIKVRVISKELKGGRYYLKKGEVVDVIGPGICDISMDEGKEIVRGVDQDILETALPRRGGFVIVLLGKHKGVYGKLVEKDSEKETGIVQDADTLEMFDVRLEQIAEYLGDPSYLGY</sequence>
<comment type="similarity">
    <text evidence="2">Belongs to the MOS2 family.</text>
</comment>
<dbReference type="AlphaFoldDB" id="A0AAW1KDW7"/>
<protein>
    <recommendedName>
        <fullName evidence="6">G-patch domain-containing protein</fullName>
    </recommendedName>
</protein>
<dbReference type="EMBL" id="JBDFQZ010000006">
    <property type="protein sequence ID" value="KAK9716076.1"/>
    <property type="molecule type" value="Genomic_DNA"/>
</dbReference>
<feature type="region of interest" description="Disordered" evidence="5">
    <location>
        <begin position="1"/>
        <end position="113"/>
    </location>
</feature>
<feature type="domain" description="G-patch" evidence="6">
    <location>
        <begin position="168"/>
        <end position="214"/>
    </location>
</feature>
<feature type="compositionally biased region" description="Low complexity" evidence="5">
    <location>
        <begin position="1"/>
        <end position="20"/>
    </location>
</feature>
<dbReference type="InterPro" id="IPR000467">
    <property type="entry name" value="G_patch_dom"/>
</dbReference>
<evidence type="ECO:0000256" key="4">
    <source>
        <dbReference type="ARBA" id="ARBA00023242"/>
    </source>
</evidence>
<dbReference type="InterPro" id="IPR026822">
    <property type="entry name" value="Spp2/MOS2_G-patch"/>
</dbReference>
<dbReference type="Pfam" id="PF12656">
    <property type="entry name" value="G-patch_2"/>
    <property type="match status" value="1"/>
</dbReference>
<gene>
    <name evidence="7" type="ORF">RND81_06G209700</name>
</gene>
<dbReference type="SMART" id="SM00739">
    <property type="entry name" value="KOW"/>
    <property type="match status" value="2"/>
</dbReference>
<evidence type="ECO:0000259" key="6">
    <source>
        <dbReference type="PROSITE" id="PS50174"/>
    </source>
</evidence>
<accession>A0AAW1KDW7</accession>
<dbReference type="GO" id="GO:0000398">
    <property type="term" value="P:mRNA splicing, via spliceosome"/>
    <property type="evidence" value="ECO:0007669"/>
    <property type="project" value="InterPro"/>
</dbReference>
<dbReference type="InterPro" id="IPR041994">
    <property type="entry name" value="GPKOW_KOW2"/>
</dbReference>
<comment type="caution">
    <text evidence="7">The sequence shown here is derived from an EMBL/GenBank/DDBJ whole genome shotgun (WGS) entry which is preliminary data.</text>
</comment>
<reference evidence="7 8" key="1">
    <citation type="submission" date="2024-03" db="EMBL/GenBank/DDBJ databases">
        <title>WGS assembly of Saponaria officinalis var. Norfolk2.</title>
        <authorList>
            <person name="Jenkins J."/>
            <person name="Shu S."/>
            <person name="Grimwood J."/>
            <person name="Barry K."/>
            <person name="Goodstein D."/>
            <person name="Schmutz J."/>
            <person name="Leebens-Mack J."/>
            <person name="Osbourn A."/>
        </authorList>
    </citation>
    <scope>NUCLEOTIDE SEQUENCE [LARGE SCALE GENOMIC DNA]</scope>
    <source>
        <strain evidence="8">cv. Norfolk2</strain>
        <strain evidence="7">JIC</strain>
        <tissue evidence="7">Leaf</tissue>
    </source>
</reference>
<dbReference type="PANTHER" id="PTHR15818:SF2">
    <property type="entry name" value="G-PATCH DOMAIN AND KOW MOTIFS-CONTAINING PROTEIN"/>
    <property type="match status" value="1"/>
</dbReference>
<dbReference type="CDD" id="cd13153">
    <property type="entry name" value="KOW_GPKOW_B"/>
    <property type="match status" value="1"/>
</dbReference>
<dbReference type="PANTHER" id="PTHR15818">
    <property type="entry name" value="G PATCH AND KOW-CONTAINING"/>
    <property type="match status" value="1"/>
</dbReference>
<proteinExistence type="inferred from homology"/>
<dbReference type="InterPro" id="IPR045166">
    <property type="entry name" value="Spp2-like"/>
</dbReference>
<keyword evidence="8" id="KW-1185">Reference proteome</keyword>
<comment type="subcellular location">
    <subcellularLocation>
        <location evidence="1">Nucleus</location>
    </subcellularLocation>
</comment>
<evidence type="ECO:0000256" key="2">
    <source>
        <dbReference type="ARBA" id="ARBA00010966"/>
    </source>
</evidence>
<dbReference type="EMBL" id="JBDFQZ010000006">
    <property type="protein sequence ID" value="KAK9716077.1"/>
    <property type="molecule type" value="Genomic_DNA"/>
</dbReference>
<keyword evidence="3" id="KW-0677">Repeat</keyword>
<feature type="region of interest" description="Disordered" evidence="5">
    <location>
        <begin position="313"/>
        <end position="358"/>
    </location>
</feature>
<dbReference type="SMART" id="SM00443">
    <property type="entry name" value="G_patch"/>
    <property type="match status" value="1"/>
</dbReference>
<dbReference type="PROSITE" id="PS50174">
    <property type="entry name" value="G_PATCH"/>
    <property type="match status" value="1"/>
</dbReference>
<evidence type="ECO:0000256" key="1">
    <source>
        <dbReference type="ARBA" id="ARBA00004123"/>
    </source>
</evidence>
<name>A0AAW1KDW7_SAPOF</name>
<dbReference type="Gene3D" id="2.30.30.140">
    <property type="match status" value="1"/>
</dbReference>
<dbReference type="GO" id="GO:0003676">
    <property type="term" value="F:nucleic acid binding"/>
    <property type="evidence" value="ECO:0007669"/>
    <property type="project" value="InterPro"/>
</dbReference>
<dbReference type="InterPro" id="IPR005824">
    <property type="entry name" value="KOW"/>
</dbReference>
<dbReference type="Pfam" id="PF25088">
    <property type="entry name" value="GPKOW_C"/>
    <property type="match status" value="1"/>
</dbReference>
<organism evidence="7 8">
    <name type="scientific">Saponaria officinalis</name>
    <name type="common">Common soapwort</name>
    <name type="synonym">Lychnis saponaria</name>
    <dbReference type="NCBI Taxonomy" id="3572"/>
    <lineage>
        <taxon>Eukaryota</taxon>
        <taxon>Viridiplantae</taxon>
        <taxon>Streptophyta</taxon>
        <taxon>Embryophyta</taxon>
        <taxon>Tracheophyta</taxon>
        <taxon>Spermatophyta</taxon>
        <taxon>Magnoliopsida</taxon>
        <taxon>eudicotyledons</taxon>
        <taxon>Gunneridae</taxon>
        <taxon>Pentapetalae</taxon>
        <taxon>Caryophyllales</taxon>
        <taxon>Caryophyllaceae</taxon>
        <taxon>Caryophylleae</taxon>
        <taxon>Saponaria</taxon>
    </lineage>
</organism>
<keyword evidence="4" id="KW-0539">Nucleus</keyword>
<evidence type="ECO:0000313" key="7">
    <source>
        <dbReference type="EMBL" id="KAK9716077.1"/>
    </source>
</evidence>
<dbReference type="GO" id="GO:0005681">
    <property type="term" value="C:spliceosomal complex"/>
    <property type="evidence" value="ECO:0007669"/>
    <property type="project" value="TreeGrafter"/>
</dbReference>
<evidence type="ECO:0000256" key="5">
    <source>
        <dbReference type="SAM" id="MobiDB-lite"/>
    </source>
</evidence>
<evidence type="ECO:0000313" key="8">
    <source>
        <dbReference type="Proteomes" id="UP001443914"/>
    </source>
</evidence>